<feature type="coiled-coil region" evidence="1">
    <location>
        <begin position="53"/>
        <end position="85"/>
    </location>
</feature>
<dbReference type="Proteomes" id="UP000275579">
    <property type="component" value="Chromosome"/>
</dbReference>
<evidence type="ECO:0000256" key="1">
    <source>
        <dbReference type="SAM" id="Coils"/>
    </source>
</evidence>
<evidence type="ECO:0000313" key="2">
    <source>
        <dbReference type="EMBL" id="AZS76572.1"/>
    </source>
</evidence>
<reference evidence="2 3" key="1">
    <citation type="submission" date="2018-04" db="EMBL/GenBank/DDBJ databases">
        <title>Complete genome sequences of Streptomyces lydicus strain WYEC and characterization of antagonistic properties of biological control agents.</title>
        <authorList>
            <person name="Mariita R.M."/>
            <person name="Sello J.K."/>
        </authorList>
    </citation>
    <scope>NUCLEOTIDE SEQUENCE [LARGE SCALE GENOMIC DNA]</scope>
    <source>
        <strain evidence="2 3">WYEC 108</strain>
    </source>
</reference>
<name>A0A3Q9KFS6_9ACTN</name>
<accession>A0A3Q9KFS6</accession>
<protein>
    <submittedName>
        <fullName evidence="2">Uncharacterized protein</fullName>
    </submittedName>
</protein>
<proteinExistence type="predicted"/>
<keyword evidence="1" id="KW-0175">Coiled coil</keyword>
<dbReference type="EMBL" id="CP029042">
    <property type="protein sequence ID" value="AZS76572.1"/>
    <property type="molecule type" value="Genomic_DNA"/>
</dbReference>
<evidence type="ECO:0000313" key="3">
    <source>
        <dbReference type="Proteomes" id="UP000275579"/>
    </source>
</evidence>
<dbReference type="AlphaFoldDB" id="A0A3Q9KFS6"/>
<organism evidence="2 3">
    <name type="scientific">Streptomyces lydicus</name>
    <dbReference type="NCBI Taxonomy" id="47763"/>
    <lineage>
        <taxon>Bacteria</taxon>
        <taxon>Bacillati</taxon>
        <taxon>Actinomycetota</taxon>
        <taxon>Actinomycetes</taxon>
        <taxon>Kitasatosporales</taxon>
        <taxon>Streptomycetaceae</taxon>
        <taxon>Streptomyces</taxon>
    </lineage>
</organism>
<gene>
    <name evidence="2" type="ORF">DDE74_21775</name>
</gene>
<sequence>MVEKTLSGASVLRPQAAAQDLVVALRDEFPLCRDGVEVVAATASLQVEEGVSAAARRRERSRHELELDELERRQARARMEFLRDEFLADPSSARLYTLLQPSPRLGGPPPSSDPEELVQKIHQWHPESRWILIAKILHTFVDRLTEDNARDLLKILRSAITALGHKQLAAEVAAIEERQ</sequence>